<sequence>MRLIKFRLNGIDLFENEILAFDFFATDRVPDSSLVYELLKPIYTQKVVGLAGINATGKSTALSFIEAVLKLLSGEPLQSYSQAFYSTAFRKSFQLEALFYQDGQYYLLDSDIHYVAETEEDSSLVPLKLAFADETLWVAKRDVHLKKQLDYKEFRRIATQMIQRSTLSEEAARFLPDDVSVVSSIQKKAKPVVSALYHDAPLQTPVVNRMGGAVANVFDPSIEYLKPSDSGGSLFRLKFKRSAEEEEHFVSVISSMLSSGTIRGIELVDQAVLVLKTGGYLLVDEIENHLNKQLVGMIMSLFDSEETNPYGALLIFTTHYPEALDYMQRKDNLYFLVRNDEHRTQIIKYSDRVKRIENKKSEVFLSNYIKGTAPKYSEVAALKRSVIDRLKDEVHGHQ</sequence>
<dbReference type="SUPFAM" id="SSF52540">
    <property type="entry name" value="P-loop containing nucleoside triphosphate hydrolases"/>
    <property type="match status" value="1"/>
</dbReference>
<dbReference type="Gene3D" id="3.40.50.300">
    <property type="entry name" value="P-loop containing nucleotide triphosphate hydrolases"/>
    <property type="match status" value="1"/>
</dbReference>
<dbReference type="PANTHER" id="PTHR40396:SF1">
    <property type="entry name" value="ATPASE AAA-TYPE CORE DOMAIN-CONTAINING PROTEIN"/>
    <property type="match status" value="1"/>
</dbReference>
<dbReference type="Proteomes" id="UP001232750">
    <property type="component" value="Unassembled WGS sequence"/>
</dbReference>
<gene>
    <name evidence="2" type="ORF">QNJ86_11775</name>
</gene>
<dbReference type="RefSeq" id="WP_283832824.1">
    <property type="nucleotide sequence ID" value="NZ_JASJEU010000022.1"/>
</dbReference>
<evidence type="ECO:0000313" key="2">
    <source>
        <dbReference type="EMBL" id="MDJ1651481.1"/>
    </source>
</evidence>
<keyword evidence="3" id="KW-1185">Reference proteome</keyword>
<comment type="caution">
    <text evidence="2">The sequence shown here is derived from an EMBL/GenBank/DDBJ whole genome shotgun (WGS) entry which is preliminary data.</text>
</comment>
<evidence type="ECO:0000259" key="1">
    <source>
        <dbReference type="Pfam" id="PF13304"/>
    </source>
</evidence>
<dbReference type="EMBL" id="JASJEU010000022">
    <property type="protein sequence ID" value="MDJ1651481.1"/>
    <property type="molecule type" value="Genomic_DNA"/>
</dbReference>
<accession>A0ABT7DSH6</accession>
<dbReference type="InterPro" id="IPR027417">
    <property type="entry name" value="P-loop_NTPase"/>
</dbReference>
<proteinExistence type="predicted"/>
<organism evidence="2 3">
    <name type="scientific">Gordonibacter faecis</name>
    <dbReference type="NCBI Taxonomy" id="3047475"/>
    <lineage>
        <taxon>Bacteria</taxon>
        <taxon>Bacillati</taxon>
        <taxon>Actinomycetota</taxon>
        <taxon>Coriobacteriia</taxon>
        <taxon>Eggerthellales</taxon>
        <taxon>Eggerthellaceae</taxon>
        <taxon>Gordonibacter</taxon>
    </lineage>
</organism>
<dbReference type="InterPro" id="IPR003959">
    <property type="entry name" value="ATPase_AAA_core"/>
</dbReference>
<name>A0ABT7DSH6_9ACTN</name>
<reference evidence="2 3" key="1">
    <citation type="submission" date="2023-05" db="EMBL/GenBank/DDBJ databases">
        <title>Gordonibacter KGMB12511T sp. nov., isolated from faeces of healthy Korean.</title>
        <authorList>
            <person name="Kim H.S."/>
            <person name="Kim J.-S."/>
            <person name="Suh M.K."/>
            <person name="Eom M.K."/>
            <person name="Do H.E."/>
            <person name="Lee J.-S."/>
        </authorList>
    </citation>
    <scope>NUCLEOTIDE SEQUENCE [LARGE SCALE GENOMIC DNA]</scope>
    <source>
        <strain evidence="2 3">KGMB12511</strain>
    </source>
</reference>
<evidence type="ECO:0000313" key="3">
    <source>
        <dbReference type="Proteomes" id="UP001232750"/>
    </source>
</evidence>
<dbReference type="PANTHER" id="PTHR40396">
    <property type="entry name" value="ATPASE-LIKE PROTEIN"/>
    <property type="match status" value="1"/>
</dbReference>
<dbReference type="Pfam" id="PF13304">
    <property type="entry name" value="AAA_21"/>
    <property type="match status" value="1"/>
</dbReference>
<feature type="domain" description="ATPase AAA-type core" evidence="1">
    <location>
        <begin position="48"/>
        <end position="325"/>
    </location>
</feature>
<protein>
    <submittedName>
        <fullName evidence="2">AAA family ATPase</fullName>
    </submittedName>
</protein>